<dbReference type="SUPFAM" id="SSF55103">
    <property type="entry name" value="FAD-linked oxidases, C-terminal domain"/>
    <property type="match status" value="1"/>
</dbReference>
<keyword evidence="3" id="KW-0274">FAD</keyword>
<dbReference type="Gene3D" id="3.30.465.10">
    <property type="match status" value="1"/>
</dbReference>
<evidence type="ECO:0000256" key="2">
    <source>
        <dbReference type="ARBA" id="ARBA00022630"/>
    </source>
</evidence>
<dbReference type="Gene3D" id="3.30.70.2190">
    <property type="match status" value="1"/>
</dbReference>
<name>A0ABP8GIV2_9BURK</name>
<dbReference type="InterPro" id="IPR036318">
    <property type="entry name" value="FAD-bd_PCMH-like_sf"/>
</dbReference>
<evidence type="ECO:0000313" key="6">
    <source>
        <dbReference type="Proteomes" id="UP001501671"/>
    </source>
</evidence>
<accession>A0ABP8GIV2</accession>
<dbReference type="InterPro" id="IPR051264">
    <property type="entry name" value="FAD-oxidored/transferase_4"/>
</dbReference>
<dbReference type="InterPro" id="IPR004113">
    <property type="entry name" value="FAD-bd_oxidored_4_C"/>
</dbReference>
<reference evidence="6" key="1">
    <citation type="journal article" date="2019" name="Int. J. Syst. Evol. Microbiol.">
        <title>The Global Catalogue of Microorganisms (GCM) 10K type strain sequencing project: providing services to taxonomists for standard genome sequencing and annotation.</title>
        <authorList>
            <consortium name="The Broad Institute Genomics Platform"/>
            <consortium name="The Broad Institute Genome Sequencing Center for Infectious Disease"/>
            <person name="Wu L."/>
            <person name="Ma J."/>
        </authorList>
    </citation>
    <scope>NUCLEOTIDE SEQUENCE [LARGE SCALE GENOMIC DNA]</scope>
    <source>
        <strain evidence="6">JCM 17666</strain>
    </source>
</reference>
<dbReference type="EMBL" id="BAABFO010000002">
    <property type="protein sequence ID" value="GAA4325218.1"/>
    <property type="molecule type" value="Genomic_DNA"/>
</dbReference>
<dbReference type="Pfam" id="PF01565">
    <property type="entry name" value="FAD_binding_4"/>
    <property type="match status" value="1"/>
</dbReference>
<dbReference type="InterPro" id="IPR016167">
    <property type="entry name" value="FAD-bd_PCMH_sub1"/>
</dbReference>
<dbReference type="Pfam" id="PF02913">
    <property type="entry name" value="FAD-oxidase_C"/>
    <property type="match status" value="1"/>
</dbReference>
<dbReference type="InterPro" id="IPR016171">
    <property type="entry name" value="Vanillyl_alc_oxidase_C-sub2"/>
</dbReference>
<dbReference type="PROSITE" id="PS51387">
    <property type="entry name" value="FAD_PCMH"/>
    <property type="match status" value="1"/>
</dbReference>
<comment type="caution">
    <text evidence="5">The sequence shown here is derived from an EMBL/GenBank/DDBJ whole genome shotgun (WGS) entry which is preliminary data.</text>
</comment>
<dbReference type="InterPro" id="IPR016164">
    <property type="entry name" value="FAD-linked_Oxase-like_C"/>
</dbReference>
<dbReference type="InterPro" id="IPR006094">
    <property type="entry name" value="Oxid_FAD_bind_N"/>
</dbReference>
<dbReference type="SUPFAM" id="SSF56176">
    <property type="entry name" value="FAD-binding/transporter-associated domain-like"/>
    <property type="match status" value="1"/>
</dbReference>
<dbReference type="Gene3D" id="1.10.45.10">
    <property type="entry name" value="Vanillyl-alcohol Oxidase, Chain A, domain 4"/>
    <property type="match status" value="1"/>
</dbReference>
<evidence type="ECO:0000259" key="4">
    <source>
        <dbReference type="PROSITE" id="PS51387"/>
    </source>
</evidence>
<proteinExistence type="inferred from homology"/>
<dbReference type="Proteomes" id="UP001501671">
    <property type="component" value="Unassembled WGS sequence"/>
</dbReference>
<dbReference type="InterPro" id="IPR016169">
    <property type="entry name" value="FAD-bd_PCMH_sub2"/>
</dbReference>
<dbReference type="PANTHER" id="PTHR43716:SF2">
    <property type="entry name" value="BLL6224 PROTEIN"/>
    <property type="match status" value="1"/>
</dbReference>
<keyword evidence="2" id="KW-0285">Flavoprotein</keyword>
<evidence type="ECO:0000256" key="1">
    <source>
        <dbReference type="ARBA" id="ARBA00008000"/>
    </source>
</evidence>
<keyword evidence="6" id="KW-1185">Reference proteome</keyword>
<sequence length="487" mass="50959">MTGSADERRGGMASPASHPLLAALRTAIGQEFVLAGGDLPAFELDWRQRCRGKALAVARPADTAQVAEIMRICARHGVGVVPQGGNTGLVGGSVPDDSGSEILLSTLRMSKIRQVDTANLTLTAEAGCVLQSVQDAAMRHGLLFPLSLGAEGSCTIGGNLATNAGGTQVLRYGNARELCLGLEVVTAGGEIWSGLTGLRKDNTGYDLRDLFIGSEGTLGIITAATLKLFPQPAAVTTAMAGCGSLDAAVRLLELARIRTGPALTGFEAMNAASLALVAKHFPQLRQPLPAMPWIVLVELSDVEGEAHARDALEALLGEAIEGGLAADAAVAENLAQAHHMWHLRESITLAQAQEGFHIKHDVALPASRLTAFCADADALLARAFPQARVVNFGHLGDGNLHYNVQAPAGGDSAEWVRRHEEDVTGAVYDTVAAHGGSISAEHGIGAIKRARLARHKHPLEIALMRSLKQALDPGNLLNPGRLLPPPI</sequence>
<feature type="domain" description="FAD-binding PCMH-type" evidence="4">
    <location>
        <begin position="50"/>
        <end position="231"/>
    </location>
</feature>
<evidence type="ECO:0000313" key="5">
    <source>
        <dbReference type="EMBL" id="GAA4325218.1"/>
    </source>
</evidence>
<dbReference type="InterPro" id="IPR016166">
    <property type="entry name" value="FAD-bd_PCMH"/>
</dbReference>
<organism evidence="5 6">
    <name type="scientific">Pigmentiphaga soli</name>
    <dbReference type="NCBI Taxonomy" id="1007095"/>
    <lineage>
        <taxon>Bacteria</taxon>
        <taxon>Pseudomonadati</taxon>
        <taxon>Pseudomonadota</taxon>
        <taxon>Betaproteobacteria</taxon>
        <taxon>Burkholderiales</taxon>
        <taxon>Alcaligenaceae</taxon>
        <taxon>Pigmentiphaga</taxon>
    </lineage>
</organism>
<evidence type="ECO:0000256" key="3">
    <source>
        <dbReference type="ARBA" id="ARBA00022827"/>
    </source>
</evidence>
<dbReference type="RefSeq" id="WP_345246430.1">
    <property type="nucleotide sequence ID" value="NZ_BAABFO010000002.1"/>
</dbReference>
<dbReference type="PANTHER" id="PTHR43716">
    <property type="entry name" value="D-2-HYDROXYGLUTARATE DEHYDROGENASE, MITOCHONDRIAL"/>
    <property type="match status" value="1"/>
</dbReference>
<dbReference type="Gene3D" id="3.30.70.2740">
    <property type="match status" value="1"/>
</dbReference>
<gene>
    <name evidence="5" type="ORF">GCM10023144_07380</name>
</gene>
<comment type="similarity">
    <text evidence="1">Belongs to the FAD-binding oxidoreductase/transferase type 4 family.</text>
</comment>
<protein>
    <submittedName>
        <fullName evidence="5">FAD-binding oxidoreductase</fullName>
    </submittedName>
</protein>
<dbReference type="Gene3D" id="3.30.43.10">
    <property type="entry name" value="Uridine Diphospho-n-acetylenolpyruvylglucosamine Reductase, domain 2"/>
    <property type="match status" value="1"/>
</dbReference>